<keyword evidence="4" id="KW-1185">Reference proteome</keyword>
<evidence type="ECO:0000313" key="4">
    <source>
        <dbReference type="Proteomes" id="UP001597145"/>
    </source>
</evidence>
<dbReference type="InterPro" id="IPR018357">
    <property type="entry name" value="Hexapep_transf_CS"/>
</dbReference>
<dbReference type="RefSeq" id="WP_343974131.1">
    <property type="nucleotide sequence ID" value="NZ_BAAAJG010000005.1"/>
</dbReference>
<accession>A0ABW4FUA5</accession>
<keyword evidence="3" id="KW-0012">Acyltransferase</keyword>
<dbReference type="EMBL" id="JBHUCP010000028">
    <property type="protein sequence ID" value="MFD1534109.1"/>
    <property type="molecule type" value="Genomic_DNA"/>
</dbReference>
<dbReference type="Pfam" id="PF00132">
    <property type="entry name" value="Hexapep"/>
    <property type="match status" value="1"/>
</dbReference>
<dbReference type="InterPro" id="IPR011004">
    <property type="entry name" value="Trimer_LpxA-like_sf"/>
</dbReference>
<dbReference type="PANTHER" id="PTHR43300">
    <property type="entry name" value="ACETYLTRANSFERASE"/>
    <property type="match status" value="1"/>
</dbReference>
<dbReference type="Gene3D" id="2.160.10.10">
    <property type="entry name" value="Hexapeptide repeat proteins"/>
    <property type="match status" value="1"/>
</dbReference>
<sequence>MTTTICASADVARSARIGPRSRIWHLAQIGDGAVLGGDCVVGRGAYIGPGVHVGDKVKIQNYALVYAPARLEAGVFIGPAVVFTNDLHPRAVDVDGELKTGRDWSPVGVLVRAGASVGARAVCVAPVTVGRWAMVGAGAVVIRDVPDFALVVGSPARQIGWVGRAGERLEKDGDSVWRCARTGERFMEEEGQLHEI</sequence>
<comment type="caution">
    <text evidence="3">The sequence shown here is derived from an EMBL/GenBank/DDBJ whole genome shotgun (WGS) entry which is preliminary data.</text>
</comment>
<dbReference type="Pfam" id="PF14602">
    <property type="entry name" value="Hexapep_2"/>
    <property type="match status" value="1"/>
</dbReference>
<dbReference type="InterPro" id="IPR001451">
    <property type="entry name" value="Hexapep"/>
</dbReference>
<name>A0ABW4FUA5_9PSEU</name>
<dbReference type="CDD" id="cd03358">
    <property type="entry name" value="LbH_WxcM_N_like"/>
    <property type="match status" value="1"/>
</dbReference>
<organism evidence="3 4">
    <name type="scientific">Pseudonocardia aurantiaca</name>
    <dbReference type="NCBI Taxonomy" id="75290"/>
    <lineage>
        <taxon>Bacteria</taxon>
        <taxon>Bacillati</taxon>
        <taxon>Actinomycetota</taxon>
        <taxon>Actinomycetes</taxon>
        <taxon>Pseudonocardiales</taxon>
        <taxon>Pseudonocardiaceae</taxon>
        <taxon>Pseudonocardia</taxon>
    </lineage>
</organism>
<gene>
    <name evidence="3" type="ORF">ACFSCY_32295</name>
</gene>
<dbReference type="SUPFAM" id="SSF51161">
    <property type="entry name" value="Trimeric LpxA-like enzymes"/>
    <property type="match status" value="1"/>
</dbReference>
<protein>
    <submittedName>
        <fullName evidence="3">Acyltransferase</fullName>
        <ecNumber evidence="3">2.3.1.-</ecNumber>
    </submittedName>
</protein>
<dbReference type="GO" id="GO:0016746">
    <property type="term" value="F:acyltransferase activity"/>
    <property type="evidence" value="ECO:0007669"/>
    <property type="project" value="UniProtKB-KW"/>
</dbReference>
<evidence type="ECO:0000256" key="1">
    <source>
        <dbReference type="ARBA" id="ARBA00022679"/>
    </source>
</evidence>
<dbReference type="PROSITE" id="PS00101">
    <property type="entry name" value="HEXAPEP_TRANSFERASES"/>
    <property type="match status" value="1"/>
</dbReference>
<evidence type="ECO:0000313" key="3">
    <source>
        <dbReference type="EMBL" id="MFD1534109.1"/>
    </source>
</evidence>
<keyword evidence="1 3" id="KW-0808">Transferase</keyword>
<dbReference type="PANTHER" id="PTHR43300:SF4">
    <property type="entry name" value="ACYL-[ACYL-CARRIER-PROTEIN]--UDP-N-ACETYLGLUCOSAMINE O-ACYLTRANSFERASE"/>
    <property type="match status" value="1"/>
</dbReference>
<reference evidence="4" key="1">
    <citation type="journal article" date="2019" name="Int. J. Syst. Evol. Microbiol.">
        <title>The Global Catalogue of Microorganisms (GCM) 10K type strain sequencing project: providing services to taxonomists for standard genome sequencing and annotation.</title>
        <authorList>
            <consortium name="The Broad Institute Genomics Platform"/>
            <consortium name="The Broad Institute Genome Sequencing Center for Infectious Disease"/>
            <person name="Wu L."/>
            <person name="Ma J."/>
        </authorList>
    </citation>
    <scope>NUCLEOTIDE SEQUENCE [LARGE SCALE GENOMIC DNA]</scope>
    <source>
        <strain evidence="4">JCM 12165</strain>
    </source>
</reference>
<proteinExistence type="predicted"/>
<dbReference type="InterPro" id="IPR050179">
    <property type="entry name" value="Trans_hexapeptide_repeat"/>
</dbReference>
<evidence type="ECO:0000256" key="2">
    <source>
        <dbReference type="ARBA" id="ARBA00022737"/>
    </source>
</evidence>
<dbReference type="EC" id="2.3.1.-" evidence="3"/>
<keyword evidence="2" id="KW-0677">Repeat</keyword>
<dbReference type="Proteomes" id="UP001597145">
    <property type="component" value="Unassembled WGS sequence"/>
</dbReference>